<evidence type="ECO:0000256" key="4">
    <source>
        <dbReference type="ARBA" id="ARBA00022452"/>
    </source>
</evidence>
<gene>
    <name evidence="10" type="ORF">GCM10011531_23130</name>
</gene>
<evidence type="ECO:0000256" key="6">
    <source>
        <dbReference type="ARBA" id="ARBA00023136"/>
    </source>
</evidence>
<keyword evidence="9" id="KW-0732">Signal</keyword>
<evidence type="ECO:0000256" key="1">
    <source>
        <dbReference type="ARBA" id="ARBA00004442"/>
    </source>
</evidence>
<dbReference type="GO" id="GO:0015562">
    <property type="term" value="F:efflux transmembrane transporter activity"/>
    <property type="evidence" value="ECO:0007669"/>
    <property type="project" value="InterPro"/>
</dbReference>
<evidence type="ECO:0000313" key="10">
    <source>
        <dbReference type="EMBL" id="GFZ90844.1"/>
    </source>
</evidence>
<keyword evidence="3" id="KW-0813">Transport</keyword>
<dbReference type="InterPro" id="IPR003423">
    <property type="entry name" value="OMP_efflux"/>
</dbReference>
<dbReference type="GO" id="GO:0015288">
    <property type="term" value="F:porin activity"/>
    <property type="evidence" value="ECO:0007669"/>
    <property type="project" value="TreeGrafter"/>
</dbReference>
<dbReference type="GO" id="GO:1990281">
    <property type="term" value="C:efflux pump complex"/>
    <property type="evidence" value="ECO:0007669"/>
    <property type="project" value="TreeGrafter"/>
</dbReference>
<dbReference type="SUPFAM" id="SSF56954">
    <property type="entry name" value="Outer membrane efflux proteins (OEP)"/>
    <property type="match status" value="1"/>
</dbReference>
<evidence type="ECO:0000256" key="2">
    <source>
        <dbReference type="ARBA" id="ARBA00007613"/>
    </source>
</evidence>
<evidence type="ECO:0000313" key="11">
    <source>
        <dbReference type="Proteomes" id="UP000598120"/>
    </source>
</evidence>
<feature type="coiled-coil region" evidence="8">
    <location>
        <begin position="180"/>
        <end position="238"/>
    </location>
</feature>
<reference evidence="10 11" key="1">
    <citation type="journal article" date="2014" name="Int. J. Syst. Evol. Microbiol.">
        <title>Complete genome sequence of Corynebacterium casei LMG S-19264T (=DSM 44701T), isolated from a smear-ripened cheese.</title>
        <authorList>
            <consortium name="US DOE Joint Genome Institute (JGI-PGF)"/>
            <person name="Walter F."/>
            <person name="Albersmeier A."/>
            <person name="Kalinowski J."/>
            <person name="Ruckert C."/>
        </authorList>
    </citation>
    <scope>NUCLEOTIDE SEQUENCE [LARGE SCALE GENOMIC DNA]</scope>
    <source>
        <strain evidence="10 11">CGMCC 1.15295</strain>
    </source>
</reference>
<accession>A0A8J2TQZ3</accession>
<comment type="subcellular location">
    <subcellularLocation>
        <location evidence="1">Cell outer membrane</location>
    </subcellularLocation>
</comment>
<dbReference type="EMBL" id="BMIC01000005">
    <property type="protein sequence ID" value="GFZ90844.1"/>
    <property type="molecule type" value="Genomic_DNA"/>
</dbReference>
<protein>
    <submittedName>
        <fullName evidence="10">Transporter</fullName>
    </submittedName>
</protein>
<comment type="similarity">
    <text evidence="2">Belongs to the outer membrane factor (OMF) (TC 1.B.17) family.</text>
</comment>
<dbReference type="AlphaFoldDB" id="A0A8J2TQZ3"/>
<keyword evidence="8" id="KW-0175">Coiled coil</keyword>
<evidence type="ECO:0000256" key="5">
    <source>
        <dbReference type="ARBA" id="ARBA00022692"/>
    </source>
</evidence>
<feature type="coiled-coil region" evidence="8">
    <location>
        <begin position="362"/>
        <end position="389"/>
    </location>
</feature>
<dbReference type="Gene3D" id="1.20.1600.10">
    <property type="entry name" value="Outer membrane efflux proteins (OEP)"/>
    <property type="match status" value="1"/>
</dbReference>
<dbReference type="PANTHER" id="PTHR30026:SF20">
    <property type="entry name" value="OUTER MEMBRANE PROTEIN TOLC"/>
    <property type="match status" value="1"/>
</dbReference>
<keyword evidence="5" id="KW-0812">Transmembrane</keyword>
<keyword evidence="7" id="KW-0998">Cell outer membrane</keyword>
<evidence type="ECO:0000256" key="7">
    <source>
        <dbReference type="ARBA" id="ARBA00023237"/>
    </source>
</evidence>
<evidence type="ECO:0000256" key="8">
    <source>
        <dbReference type="SAM" id="Coils"/>
    </source>
</evidence>
<keyword evidence="11" id="KW-1185">Reference proteome</keyword>
<comment type="caution">
    <text evidence="10">The sequence shown here is derived from an EMBL/GenBank/DDBJ whole genome shotgun (WGS) entry which is preliminary data.</text>
</comment>
<evidence type="ECO:0000256" key="3">
    <source>
        <dbReference type="ARBA" id="ARBA00022448"/>
    </source>
</evidence>
<dbReference type="RefSeq" id="WP_188606548.1">
    <property type="nucleotide sequence ID" value="NZ_BMIC01000005.1"/>
</dbReference>
<feature type="chain" id="PRO_5035221288" evidence="9">
    <location>
        <begin position="20"/>
        <end position="470"/>
    </location>
</feature>
<name>A0A8J2TQZ3_9FLAO</name>
<dbReference type="Proteomes" id="UP000598120">
    <property type="component" value="Unassembled WGS sequence"/>
</dbReference>
<keyword evidence="4" id="KW-1134">Transmembrane beta strand</keyword>
<dbReference type="GO" id="GO:0009279">
    <property type="term" value="C:cell outer membrane"/>
    <property type="evidence" value="ECO:0007669"/>
    <property type="project" value="UniProtKB-SubCell"/>
</dbReference>
<sequence length="470" mass="52901">MYKKIIITLVVLLPFLGLSQENTQSFSLQEAIDFALQNNRTSKNAERDIEAAKQRKWETTATGLPQINGKIEYQNWLKQQVSLLPAAAFDNTQSVIDVVNDYFDANQTNFDVNSPDGFIPVRFGTKQTMNASVTVSQLIFDGSYLVGLQSAKVYLEISENAKVKTDLEVRKAVINAYGNVLLAEESVQILQRNKEVLQKNLNDLTKIYENGLEEEESVEQLQITLSSVESSLKNTERLKTLAYQMFNITLGIDLNNNSVLTDNLETLTQENISLTLLEADANVENTIDYQIAENDKVSKELLLKLEKSKALPSLSAFVNAGYSGNADNFDFLKKEQQWFGSSLLGVSMNIPIFSSLGRSASTQRAKINLEKAEDDLLETQQKLQLQISSAKSNYQFAIEDYDNKKQNLKLAERIEAKNQTKFFEGIASSFDLRQAQTQLYTAQQEFLQAMLDVITKKAELETILNSINKQ</sequence>
<feature type="signal peptide" evidence="9">
    <location>
        <begin position="1"/>
        <end position="19"/>
    </location>
</feature>
<dbReference type="Pfam" id="PF02321">
    <property type="entry name" value="OEP"/>
    <property type="match status" value="1"/>
</dbReference>
<proteinExistence type="inferred from homology"/>
<dbReference type="PANTHER" id="PTHR30026">
    <property type="entry name" value="OUTER MEMBRANE PROTEIN TOLC"/>
    <property type="match status" value="1"/>
</dbReference>
<keyword evidence="6" id="KW-0472">Membrane</keyword>
<organism evidence="10 11">
    <name type="scientific">Aquaticitalea lipolytica</name>
    <dbReference type="NCBI Taxonomy" id="1247562"/>
    <lineage>
        <taxon>Bacteria</taxon>
        <taxon>Pseudomonadati</taxon>
        <taxon>Bacteroidota</taxon>
        <taxon>Flavobacteriia</taxon>
        <taxon>Flavobacteriales</taxon>
        <taxon>Flavobacteriaceae</taxon>
        <taxon>Aquaticitalea</taxon>
    </lineage>
</organism>
<dbReference type="InterPro" id="IPR051906">
    <property type="entry name" value="TolC-like"/>
</dbReference>
<evidence type="ECO:0000256" key="9">
    <source>
        <dbReference type="SAM" id="SignalP"/>
    </source>
</evidence>